<dbReference type="InterPro" id="IPR015943">
    <property type="entry name" value="WD40/YVTN_repeat-like_dom_sf"/>
</dbReference>
<protein>
    <submittedName>
        <fullName evidence="2">WD40-repeat-containing domain protein</fullName>
    </submittedName>
</protein>
<keyword evidence="1" id="KW-0472">Membrane</keyword>
<dbReference type="EMBL" id="JANVFU010000036">
    <property type="protein sequence ID" value="KAJ3738422.1"/>
    <property type="molecule type" value="Genomic_DNA"/>
</dbReference>
<dbReference type="SMART" id="SM00320">
    <property type="entry name" value="WD40"/>
    <property type="match status" value="1"/>
</dbReference>
<dbReference type="Proteomes" id="UP001142393">
    <property type="component" value="Unassembled WGS sequence"/>
</dbReference>
<sequence>MISFFRSKELYKEPTTLKGPEDAVTALAFSVHGKFLAAVGPGGVNVWNMSTHQSVPFSSLPVGKFGTSSATSATRATQLPEKGKFPALAWLYFAQRSLHILLLGTLDGQLQIWDYIDERMTFELNRKIVDITLPPGSIGHKQVLSLDVYPREVAFGSHAQIVASYTSRSVLVGTLRADGDFKQRYFTTLEAGFMPKTVCFDKNGNLLVFSMYGGIVTLLDVQTGYTLWRKSDAPEFMATVTLDEDCKDFIACTTQGFELWDLNRMVLLKEFEQAPISLSLPKHACFSEWKTKVIGGTDRACAEVYDIKSGRFEQRLKYPNGGMVQAVAAYPMQDRFLVAVAGANGNRASDVILWSKNVQVGDPRTIPEPGSSDKYHTIRIKKRYIRSMTCILCGIWIMLIQTFIIMQFSDTIRYYACHQKLGFCSPSLSLAVPMVIIPSYTKERLSPGSQTTASRYQAVHAIQEHNGLDDTLPLAMIALGTLTLSTLLVE</sequence>
<organism evidence="2 3">
    <name type="scientific">Lentinula detonsa</name>
    <dbReference type="NCBI Taxonomy" id="2804962"/>
    <lineage>
        <taxon>Eukaryota</taxon>
        <taxon>Fungi</taxon>
        <taxon>Dikarya</taxon>
        <taxon>Basidiomycota</taxon>
        <taxon>Agaricomycotina</taxon>
        <taxon>Agaricomycetes</taxon>
        <taxon>Agaricomycetidae</taxon>
        <taxon>Agaricales</taxon>
        <taxon>Marasmiineae</taxon>
        <taxon>Omphalotaceae</taxon>
        <taxon>Lentinula</taxon>
    </lineage>
</organism>
<feature type="transmembrane region" description="Helical" evidence="1">
    <location>
        <begin position="384"/>
        <end position="406"/>
    </location>
</feature>
<reference evidence="2 3" key="1">
    <citation type="journal article" date="2023" name="Proc. Natl. Acad. Sci. U.S.A.">
        <title>A global phylogenomic analysis of the shiitake genus Lentinula.</title>
        <authorList>
            <person name="Sierra-Patev S."/>
            <person name="Min B."/>
            <person name="Naranjo-Ortiz M."/>
            <person name="Looney B."/>
            <person name="Konkel Z."/>
            <person name="Slot J.C."/>
            <person name="Sakamoto Y."/>
            <person name="Steenwyk J.L."/>
            <person name="Rokas A."/>
            <person name="Carro J."/>
            <person name="Camarero S."/>
            <person name="Ferreira P."/>
            <person name="Molpeceres G."/>
            <person name="Ruiz-Duenas F.J."/>
            <person name="Serrano A."/>
            <person name="Henrissat B."/>
            <person name="Drula E."/>
            <person name="Hughes K.W."/>
            <person name="Mata J.L."/>
            <person name="Ishikawa N.K."/>
            <person name="Vargas-Isla R."/>
            <person name="Ushijima S."/>
            <person name="Smith C.A."/>
            <person name="Donoghue J."/>
            <person name="Ahrendt S."/>
            <person name="Andreopoulos W."/>
            <person name="He G."/>
            <person name="LaButti K."/>
            <person name="Lipzen A."/>
            <person name="Ng V."/>
            <person name="Riley R."/>
            <person name="Sandor L."/>
            <person name="Barry K."/>
            <person name="Martinez A.T."/>
            <person name="Xiao Y."/>
            <person name="Gibbons J.G."/>
            <person name="Terashima K."/>
            <person name="Grigoriev I.V."/>
            <person name="Hibbett D."/>
        </authorList>
    </citation>
    <scope>NUCLEOTIDE SEQUENCE [LARGE SCALE GENOMIC DNA]</scope>
    <source>
        <strain evidence="2 3">TFB7810</strain>
    </source>
</reference>
<proteinExistence type="predicted"/>
<gene>
    <name evidence="2" type="ORF">DFH05DRAFT_1464637</name>
</gene>
<dbReference type="Pfam" id="PF00400">
    <property type="entry name" value="WD40"/>
    <property type="match status" value="1"/>
</dbReference>
<keyword evidence="1" id="KW-0812">Transmembrane</keyword>
<evidence type="ECO:0000313" key="2">
    <source>
        <dbReference type="EMBL" id="KAJ3738422.1"/>
    </source>
</evidence>
<feature type="transmembrane region" description="Helical" evidence="1">
    <location>
        <begin position="472"/>
        <end position="489"/>
    </location>
</feature>
<keyword evidence="1" id="KW-1133">Transmembrane helix</keyword>
<evidence type="ECO:0000256" key="1">
    <source>
        <dbReference type="SAM" id="Phobius"/>
    </source>
</evidence>
<dbReference type="Gene3D" id="2.130.10.10">
    <property type="entry name" value="YVTN repeat-like/Quinoprotein amine dehydrogenase"/>
    <property type="match status" value="1"/>
</dbReference>
<dbReference type="InterPro" id="IPR001680">
    <property type="entry name" value="WD40_rpt"/>
</dbReference>
<keyword evidence="3" id="KW-1185">Reference proteome</keyword>
<comment type="caution">
    <text evidence="2">The sequence shown here is derived from an EMBL/GenBank/DDBJ whole genome shotgun (WGS) entry which is preliminary data.</text>
</comment>
<evidence type="ECO:0000313" key="3">
    <source>
        <dbReference type="Proteomes" id="UP001142393"/>
    </source>
</evidence>
<accession>A0A9W8NPR0</accession>
<dbReference type="AlphaFoldDB" id="A0A9W8NPR0"/>
<dbReference type="SUPFAM" id="SSF50978">
    <property type="entry name" value="WD40 repeat-like"/>
    <property type="match status" value="1"/>
</dbReference>
<dbReference type="InterPro" id="IPR036322">
    <property type="entry name" value="WD40_repeat_dom_sf"/>
</dbReference>
<name>A0A9W8NPR0_9AGAR</name>